<dbReference type="InterPro" id="IPR032687">
    <property type="entry name" value="AraC-type_N"/>
</dbReference>
<evidence type="ECO:0000313" key="5">
    <source>
        <dbReference type="EMBL" id="ARU57941.1"/>
    </source>
</evidence>
<dbReference type="PANTHER" id="PTHR47894">
    <property type="entry name" value="HTH-TYPE TRANSCRIPTIONAL REGULATOR GADX"/>
    <property type="match status" value="1"/>
</dbReference>
<feature type="domain" description="HTH araC/xylS-type" evidence="4">
    <location>
        <begin position="245"/>
        <end position="344"/>
    </location>
</feature>
<dbReference type="Proteomes" id="UP000196027">
    <property type="component" value="Chromosome"/>
</dbReference>
<dbReference type="GO" id="GO:0003700">
    <property type="term" value="F:DNA-binding transcription factor activity"/>
    <property type="evidence" value="ECO:0007669"/>
    <property type="project" value="InterPro"/>
</dbReference>
<keyword evidence="6" id="KW-1185">Reference proteome</keyword>
<proteinExistence type="predicted"/>
<dbReference type="GO" id="GO:0005829">
    <property type="term" value="C:cytosol"/>
    <property type="evidence" value="ECO:0007669"/>
    <property type="project" value="TreeGrafter"/>
</dbReference>
<dbReference type="PROSITE" id="PS00041">
    <property type="entry name" value="HTH_ARAC_FAMILY_1"/>
    <property type="match status" value="1"/>
</dbReference>
<dbReference type="OrthoDB" id="6057514at2"/>
<dbReference type="InterPro" id="IPR009057">
    <property type="entry name" value="Homeodomain-like_sf"/>
</dbReference>
<sequence length="348" mass="38955">MRHLDVDALRFPVHFIETLECLVHSSGGDTKNLRTVCGLPTDVQPEWLTFAQFDAMLRYGLPFMSTSEPFSFQLGRQISLTSHGTFSVAAMTSKTLGDALDVAVRYLPLVLPTHELHRIDVGNQVQVHIQCLHSLGSPYDEMLIETIPFDLYQMIRLADQTVDTVSGMEAGHFVKFAHNSPFPAAIYEEKFHLKVEFGSTGTYFSVPRQLLTKTLFTHNRTTHQNAREILDAQLARIGHLHSVSRKVAQIFKGSILGKNIPDAASVANTLGLSQRTLARRLSEEGVSFRGLLEKARIEKAEELLVTANPQLSRIADQLGYSNLPSFSRAFKRAKGISPRHYVRQIKTD</sequence>
<keyword evidence="3" id="KW-0804">Transcription</keyword>
<dbReference type="RefSeq" id="WP_087462781.1">
    <property type="nucleotide sequence ID" value="NZ_CP021425.1"/>
</dbReference>
<keyword evidence="2" id="KW-0238">DNA-binding</keyword>
<dbReference type="GO" id="GO:0000976">
    <property type="term" value="F:transcription cis-regulatory region binding"/>
    <property type="evidence" value="ECO:0007669"/>
    <property type="project" value="TreeGrafter"/>
</dbReference>
<accession>A0A1Y0IBT8</accession>
<dbReference type="EMBL" id="CP021425">
    <property type="protein sequence ID" value="ARU57941.1"/>
    <property type="molecule type" value="Genomic_DNA"/>
</dbReference>
<dbReference type="Pfam" id="PF12833">
    <property type="entry name" value="HTH_18"/>
    <property type="match status" value="1"/>
</dbReference>
<dbReference type="SMART" id="SM00342">
    <property type="entry name" value="HTH_ARAC"/>
    <property type="match status" value="1"/>
</dbReference>
<dbReference type="KEGG" id="ome:OLMES_3921"/>
<dbReference type="Gene3D" id="1.10.10.60">
    <property type="entry name" value="Homeodomain-like"/>
    <property type="match status" value="1"/>
</dbReference>
<dbReference type="InterPro" id="IPR018060">
    <property type="entry name" value="HTH_AraC"/>
</dbReference>
<protein>
    <submittedName>
        <fullName evidence="5">AraC family transcriptional regulator</fullName>
    </submittedName>
</protein>
<organism evidence="5 6">
    <name type="scientific">Oleiphilus messinensis</name>
    <dbReference type="NCBI Taxonomy" id="141451"/>
    <lineage>
        <taxon>Bacteria</taxon>
        <taxon>Pseudomonadati</taxon>
        <taxon>Pseudomonadota</taxon>
        <taxon>Gammaproteobacteria</taxon>
        <taxon>Oceanospirillales</taxon>
        <taxon>Oleiphilaceae</taxon>
        <taxon>Oleiphilus</taxon>
    </lineage>
</organism>
<evidence type="ECO:0000256" key="3">
    <source>
        <dbReference type="ARBA" id="ARBA00023163"/>
    </source>
</evidence>
<evidence type="ECO:0000256" key="2">
    <source>
        <dbReference type="ARBA" id="ARBA00023125"/>
    </source>
</evidence>
<dbReference type="AlphaFoldDB" id="A0A1Y0IBT8"/>
<evidence type="ECO:0000259" key="4">
    <source>
        <dbReference type="PROSITE" id="PS01124"/>
    </source>
</evidence>
<dbReference type="PROSITE" id="PS01124">
    <property type="entry name" value="HTH_ARAC_FAMILY_2"/>
    <property type="match status" value="1"/>
</dbReference>
<dbReference type="SUPFAM" id="SSF46689">
    <property type="entry name" value="Homeodomain-like"/>
    <property type="match status" value="1"/>
</dbReference>
<keyword evidence="1" id="KW-0805">Transcription regulation</keyword>
<dbReference type="PANTHER" id="PTHR47894:SF1">
    <property type="entry name" value="HTH-TYPE TRANSCRIPTIONAL REGULATOR VQSM"/>
    <property type="match status" value="1"/>
</dbReference>
<name>A0A1Y0IBT8_9GAMM</name>
<dbReference type="InterPro" id="IPR018062">
    <property type="entry name" value="HTH_AraC-typ_CS"/>
</dbReference>
<reference evidence="5 6" key="1">
    <citation type="submission" date="2017-05" db="EMBL/GenBank/DDBJ databases">
        <title>Genomic insights into alkan degradation activity of Oleiphilus messinensis.</title>
        <authorList>
            <person name="Kozyavkin S.A."/>
            <person name="Slesarev A.I."/>
            <person name="Golyshin P.N."/>
            <person name="Korzhenkov A."/>
            <person name="Golyshina O.N."/>
            <person name="Toshchakov S.V."/>
        </authorList>
    </citation>
    <scope>NUCLEOTIDE SEQUENCE [LARGE SCALE GENOMIC DNA]</scope>
    <source>
        <strain evidence="5 6">ME102</strain>
    </source>
</reference>
<evidence type="ECO:0000256" key="1">
    <source>
        <dbReference type="ARBA" id="ARBA00023015"/>
    </source>
</evidence>
<evidence type="ECO:0000313" key="6">
    <source>
        <dbReference type="Proteomes" id="UP000196027"/>
    </source>
</evidence>
<gene>
    <name evidence="5" type="ORF">OLMES_3921</name>
</gene>
<dbReference type="Pfam" id="PF12625">
    <property type="entry name" value="Arabinose_bd"/>
    <property type="match status" value="1"/>
</dbReference>